<organism evidence="1 2">
    <name type="scientific">Pleurodeles waltl</name>
    <name type="common">Iberian ribbed newt</name>
    <dbReference type="NCBI Taxonomy" id="8319"/>
    <lineage>
        <taxon>Eukaryota</taxon>
        <taxon>Metazoa</taxon>
        <taxon>Chordata</taxon>
        <taxon>Craniata</taxon>
        <taxon>Vertebrata</taxon>
        <taxon>Euteleostomi</taxon>
        <taxon>Amphibia</taxon>
        <taxon>Batrachia</taxon>
        <taxon>Caudata</taxon>
        <taxon>Salamandroidea</taxon>
        <taxon>Salamandridae</taxon>
        <taxon>Pleurodelinae</taxon>
        <taxon>Pleurodeles</taxon>
    </lineage>
</organism>
<evidence type="ECO:0000313" key="1">
    <source>
        <dbReference type="EMBL" id="KAJ1217003.1"/>
    </source>
</evidence>
<dbReference type="AlphaFoldDB" id="A0AAV7WV56"/>
<name>A0AAV7WV56_PLEWA</name>
<dbReference type="Proteomes" id="UP001066276">
    <property type="component" value="Chromosome 1_1"/>
</dbReference>
<protein>
    <submittedName>
        <fullName evidence="1">Uncharacterized protein</fullName>
    </submittedName>
</protein>
<dbReference type="EMBL" id="JANPWB010000001">
    <property type="protein sequence ID" value="KAJ1217003.1"/>
    <property type="molecule type" value="Genomic_DNA"/>
</dbReference>
<gene>
    <name evidence="1" type="ORF">NDU88_004600</name>
</gene>
<comment type="caution">
    <text evidence="1">The sequence shown here is derived from an EMBL/GenBank/DDBJ whole genome shotgun (WGS) entry which is preliminary data.</text>
</comment>
<accession>A0AAV7WV56</accession>
<evidence type="ECO:0000313" key="2">
    <source>
        <dbReference type="Proteomes" id="UP001066276"/>
    </source>
</evidence>
<keyword evidence="2" id="KW-1185">Reference proteome</keyword>
<proteinExistence type="predicted"/>
<sequence length="161" mass="17091">MNVPLFQALTEEHGGQKGGGASHNARAVVVKGRGIGGGRGVMGGRRGPGVCGCLVPAKKKLGDQDEGWEAVSVAHYMPHTFRLPEESIELTGEEGGDGEEEQQVEVSWQEVEQCVQPMDLNKDIMGDQEVGPGMVVGAEARGEQFRGWKAPGIRGGLSRVE</sequence>
<reference evidence="1" key="1">
    <citation type="journal article" date="2022" name="bioRxiv">
        <title>Sequencing and chromosome-scale assembly of the giantPleurodeles waltlgenome.</title>
        <authorList>
            <person name="Brown T."/>
            <person name="Elewa A."/>
            <person name="Iarovenko S."/>
            <person name="Subramanian E."/>
            <person name="Araus A.J."/>
            <person name="Petzold A."/>
            <person name="Susuki M."/>
            <person name="Suzuki K.-i.T."/>
            <person name="Hayashi T."/>
            <person name="Toyoda A."/>
            <person name="Oliveira C."/>
            <person name="Osipova E."/>
            <person name="Leigh N.D."/>
            <person name="Simon A."/>
            <person name="Yun M.H."/>
        </authorList>
    </citation>
    <scope>NUCLEOTIDE SEQUENCE</scope>
    <source>
        <strain evidence="1">20211129_DDA</strain>
        <tissue evidence="1">Liver</tissue>
    </source>
</reference>